<name>A0A239LTJ3_9BACT</name>
<dbReference type="EMBL" id="FZOQ01000052">
    <property type="protein sequence ID" value="SNT33987.1"/>
    <property type="molecule type" value="Genomic_DNA"/>
</dbReference>
<keyword evidence="2" id="KW-0812">Transmembrane</keyword>
<protein>
    <recommendedName>
        <fullName evidence="5">Four helix bundle sensory module for signal transduction</fullName>
    </recommendedName>
</protein>
<sequence>MTTFNKIRWVASILLVFFIVLITNLIDKDNFNRLEYSVTTIYEDRIVASDLLFEISMWIQEKEVAVVSADSLFFEEENNKTNLDIDGLIQRYEQTMLTKKEQLIFNNLKEELSNLRELEKEYTHSETRETNHILKSLDEISQHLYDLSKVQLKEGRRQMFISNQAMDTIALFTQIEIVFLVLMAILIQIIIMYKPKGN</sequence>
<organism evidence="3 4">
    <name type="scientific">Pontibacter ummariensis</name>
    <dbReference type="NCBI Taxonomy" id="1610492"/>
    <lineage>
        <taxon>Bacteria</taxon>
        <taxon>Pseudomonadati</taxon>
        <taxon>Bacteroidota</taxon>
        <taxon>Cytophagia</taxon>
        <taxon>Cytophagales</taxon>
        <taxon>Hymenobacteraceae</taxon>
        <taxon>Pontibacter</taxon>
    </lineage>
</organism>
<feature type="transmembrane region" description="Helical" evidence="2">
    <location>
        <begin position="6"/>
        <end position="26"/>
    </location>
</feature>
<dbReference type="AlphaFoldDB" id="A0A239LTJ3"/>
<dbReference type="Proteomes" id="UP000198432">
    <property type="component" value="Unassembled WGS sequence"/>
</dbReference>
<evidence type="ECO:0000256" key="2">
    <source>
        <dbReference type="SAM" id="Phobius"/>
    </source>
</evidence>
<proteinExistence type="predicted"/>
<keyword evidence="4" id="KW-1185">Reference proteome</keyword>
<evidence type="ECO:0000313" key="4">
    <source>
        <dbReference type="Proteomes" id="UP000198432"/>
    </source>
</evidence>
<keyword evidence="2" id="KW-1133">Transmembrane helix</keyword>
<feature type="transmembrane region" description="Helical" evidence="2">
    <location>
        <begin position="169"/>
        <end position="193"/>
    </location>
</feature>
<dbReference type="RefSeq" id="WP_089321982.1">
    <property type="nucleotide sequence ID" value="NZ_FZOQ01000052.1"/>
</dbReference>
<feature type="coiled-coil region" evidence="1">
    <location>
        <begin position="101"/>
        <end position="128"/>
    </location>
</feature>
<keyword evidence="1" id="KW-0175">Coiled coil</keyword>
<gene>
    <name evidence="3" type="ORF">SAMN06296052_1522</name>
</gene>
<evidence type="ECO:0000256" key="1">
    <source>
        <dbReference type="SAM" id="Coils"/>
    </source>
</evidence>
<reference evidence="4" key="1">
    <citation type="submission" date="2017-06" db="EMBL/GenBank/DDBJ databases">
        <authorList>
            <person name="Varghese N."/>
            <person name="Submissions S."/>
        </authorList>
    </citation>
    <scope>NUCLEOTIDE SEQUENCE [LARGE SCALE GENOMIC DNA]</scope>
    <source>
        <strain evidence="4">NKM1</strain>
    </source>
</reference>
<evidence type="ECO:0000313" key="3">
    <source>
        <dbReference type="EMBL" id="SNT33987.1"/>
    </source>
</evidence>
<dbReference type="OrthoDB" id="979566at2"/>
<evidence type="ECO:0008006" key="5">
    <source>
        <dbReference type="Google" id="ProtNLM"/>
    </source>
</evidence>
<keyword evidence="2" id="KW-0472">Membrane</keyword>
<accession>A0A239LTJ3</accession>